<dbReference type="InterPro" id="IPR012310">
    <property type="entry name" value="DNA_ligase_ATP-dep_cent"/>
</dbReference>
<dbReference type="PANTHER" id="PTHR42705:SF2">
    <property type="entry name" value="BIFUNCTIONAL NON-HOMOLOGOUS END JOINING PROTEIN LIGD"/>
    <property type="match status" value="1"/>
</dbReference>
<accession>A0A553ZW15</accession>
<evidence type="ECO:0000313" key="5">
    <source>
        <dbReference type="Proteomes" id="UP000318521"/>
    </source>
</evidence>
<dbReference type="Proteomes" id="UP000318521">
    <property type="component" value="Unassembled WGS sequence"/>
</dbReference>
<name>A0A553ZW15_9BACI</name>
<dbReference type="PANTHER" id="PTHR42705">
    <property type="entry name" value="BIFUNCTIONAL NON-HOMOLOGOUS END JOINING PROTEIN LIGD"/>
    <property type="match status" value="1"/>
</dbReference>
<dbReference type="NCBIfam" id="TIGR02776">
    <property type="entry name" value="NHEJ_ligase_prk"/>
    <property type="match status" value="1"/>
</dbReference>
<keyword evidence="4" id="KW-0436">Ligase</keyword>
<dbReference type="InterPro" id="IPR016059">
    <property type="entry name" value="DNA_ligase_ATP-dep_CS"/>
</dbReference>
<comment type="similarity">
    <text evidence="1">In the C-terminal section; belongs to the ATP-dependent DNA ligase family.</text>
</comment>
<dbReference type="NCBIfam" id="TIGR02778">
    <property type="entry name" value="ligD_pol"/>
    <property type="match status" value="1"/>
</dbReference>
<dbReference type="Pfam" id="PF21686">
    <property type="entry name" value="LigD_Prim-Pol"/>
    <property type="match status" value="1"/>
</dbReference>
<dbReference type="GO" id="GO:0006281">
    <property type="term" value="P:DNA repair"/>
    <property type="evidence" value="ECO:0007669"/>
    <property type="project" value="InterPro"/>
</dbReference>
<reference evidence="4 5" key="1">
    <citation type="submission" date="2019-07" db="EMBL/GenBank/DDBJ databases">
        <authorList>
            <person name="Park Y.J."/>
            <person name="Jeong S.E."/>
            <person name="Jung H.S."/>
        </authorList>
    </citation>
    <scope>NUCLEOTIDE SEQUENCE [LARGE SCALE GENOMIC DNA]</scope>
    <source>
        <strain evidence="5">P16(2019)</strain>
    </source>
</reference>
<dbReference type="InterPro" id="IPR014145">
    <property type="entry name" value="LigD_pol_dom"/>
</dbReference>
<dbReference type="InterPro" id="IPR052171">
    <property type="entry name" value="NHEJ_LigD"/>
</dbReference>
<sequence>MNVSPMLMTLTHSLPTTSDWLYEPKYDGFRCLVTWSKDNVLLQSRRGKDLSASFPEIVDWLKRHPPKHSVVLDTELVCLSSELHSRFSKVQKRSRLKKQATIEYYAEQFPCQLMVFDLLLSDRTKLTELPLSERKKKLADFFQHIHLYSHTSSPLQLINVYQEIDPLLKELYFQQGEGIVAKRKSSLWQPDVRTKQWLKWKLKRPSKVLLRDYDHTNGYFTGYVYKENELIEVVSVSHGFSTEQRTALIDLFKKNGKKKTNDHWQLPASICAEVASIGFHDGKLREPEFSHFLLETHPDMCTLNKLRSDLSFPSDYVDITHPDKPILPLINKADYLYYLQTITPHLLPFLQDRLLTVIRYPHGNQGERFYQKNKPEYAPSYVQSTFFEGTHYILCNEMQSLLWLGNQLALEFHVPFQKHSHTGPSEIVIDLDPPSASDFQAAVQAAKLAKAALDYFQLTSFVKTSGGKGLQLYIPLPPNRFSYKQTRVFTLFLCRFLTEQYPDSFTLERLKKNRKGKLYLDYLQHDKGKTIIAPYSVRGETGYVATPLEWAELTEELAPSQFTISSVLERLEKQKDPFRDYDMARVKQPFSESLKAIQKQTLIE</sequence>
<dbReference type="GO" id="GO:0006310">
    <property type="term" value="P:DNA recombination"/>
    <property type="evidence" value="ECO:0007669"/>
    <property type="project" value="InterPro"/>
</dbReference>
<evidence type="ECO:0000256" key="2">
    <source>
        <dbReference type="ARBA" id="ARBA00049990"/>
    </source>
</evidence>
<dbReference type="AlphaFoldDB" id="A0A553ZW15"/>
<dbReference type="GO" id="GO:0005524">
    <property type="term" value="F:ATP binding"/>
    <property type="evidence" value="ECO:0007669"/>
    <property type="project" value="InterPro"/>
</dbReference>
<keyword evidence="5" id="KW-1185">Reference proteome</keyword>
<dbReference type="RefSeq" id="WP_143849421.1">
    <property type="nucleotide sequence ID" value="NZ_VLXZ01000009.1"/>
</dbReference>
<organism evidence="4 5">
    <name type="scientific">Alkalicoccobacillus porphyridii</name>
    <dbReference type="NCBI Taxonomy" id="2597270"/>
    <lineage>
        <taxon>Bacteria</taxon>
        <taxon>Bacillati</taxon>
        <taxon>Bacillota</taxon>
        <taxon>Bacilli</taxon>
        <taxon>Bacillales</taxon>
        <taxon>Bacillaceae</taxon>
        <taxon>Alkalicoccobacillus</taxon>
    </lineage>
</organism>
<proteinExistence type="inferred from homology"/>
<dbReference type="NCBIfam" id="NF007211">
    <property type="entry name" value="PRK09633.1"/>
    <property type="match status" value="1"/>
</dbReference>
<dbReference type="InterPro" id="IPR014143">
    <property type="entry name" value="NHEJ_ligase_prk"/>
</dbReference>
<dbReference type="Gene3D" id="3.90.920.10">
    <property type="entry name" value="DNA primase, PRIM domain"/>
    <property type="match status" value="1"/>
</dbReference>
<comment type="similarity">
    <text evidence="2">In the N-terminal section; belongs to the LigD polymerase family.</text>
</comment>
<dbReference type="CDD" id="cd07906">
    <property type="entry name" value="Adenylation_DNA_ligase_LigD_LigC"/>
    <property type="match status" value="1"/>
</dbReference>
<dbReference type="GO" id="GO:0003910">
    <property type="term" value="F:DNA ligase (ATP) activity"/>
    <property type="evidence" value="ECO:0007669"/>
    <property type="project" value="UniProtKB-EC"/>
</dbReference>
<evidence type="ECO:0000259" key="3">
    <source>
        <dbReference type="PROSITE" id="PS50160"/>
    </source>
</evidence>
<evidence type="ECO:0000256" key="1">
    <source>
        <dbReference type="ARBA" id="ARBA00049981"/>
    </source>
</evidence>
<feature type="domain" description="ATP-dependent DNA ligase family profile" evidence="3">
    <location>
        <begin position="113"/>
        <end position="212"/>
    </location>
</feature>
<gene>
    <name evidence="4" type="ORF">FN960_14285</name>
</gene>
<comment type="caution">
    <text evidence="4">The sequence shown here is derived from an EMBL/GenBank/DDBJ whole genome shotgun (WGS) entry which is preliminary data.</text>
</comment>
<dbReference type="SUPFAM" id="SSF56091">
    <property type="entry name" value="DNA ligase/mRNA capping enzyme, catalytic domain"/>
    <property type="match status" value="1"/>
</dbReference>
<dbReference type="Gene3D" id="3.30.470.30">
    <property type="entry name" value="DNA ligase/mRNA capping enzyme"/>
    <property type="match status" value="1"/>
</dbReference>
<dbReference type="PROSITE" id="PS00333">
    <property type="entry name" value="DNA_LIGASE_A2"/>
    <property type="match status" value="1"/>
</dbReference>
<protein>
    <submittedName>
        <fullName evidence="4">DNA ligase D</fullName>
        <ecNumber evidence="4">6.5.1.1</ecNumber>
    </submittedName>
</protein>
<dbReference type="PROSITE" id="PS50160">
    <property type="entry name" value="DNA_LIGASE_A3"/>
    <property type="match status" value="1"/>
</dbReference>
<dbReference type="OrthoDB" id="9802472at2"/>
<dbReference type="Pfam" id="PF01068">
    <property type="entry name" value="DNA_ligase_A_M"/>
    <property type="match status" value="1"/>
</dbReference>
<dbReference type="EC" id="6.5.1.1" evidence="4"/>
<dbReference type="EMBL" id="VLXZ01000009">
    <property type="protein sequence ID" value="TSB45657.1"/>
    <property type="molecule type" value="Genomic_DNA"/>
</dbReference>
<evidence type="ECO:0000313" key="4">
    <source>
        <dbReference type="EMBL" id="TSB45657.1"/>
    </source>
</evidence>